<name>A0A2X1B7Y6_BREDI</name>
<dbReference type="Proteomes" id="UP000250358">
    <property type="component" value="Unassembled WGS sequence"/>
</dbReference>
<dbReference type="SUPFAM" id="SSF52540">
    <property type="entry name" value="P-loop containing nucleoside triphosphate hydrolases"/>
    <property type="match status" value="1"/>
</dbReference>
<evidence type="ECO:0000313" key="2">
    <source>
        <dbReference type="EMBL" id="SPU46964.1"/>
    </source>
</evidence>
<evidence type="ECO:0000256" key="1">
    <source>
        <dbReference type="SAM" id="MobiDB-lite"/>
    </source>
</evidence>
<dbReference type="PANTHER" id="PTHR13696">
    <property type="entry name" value="P-LOOP CONTAINING NUCLEOSIDE TRIPHOSPHATE HYDROLASE"/>
    <property type="match status" value="1"/>
</dbReference>
<dbReference type="Gene3D" id="3.40.50.300">
    <property type="entry name" value="P-loop containing nucleotide triphosphate hydrolases"/>
    <property type="match status" value="1"/>
</dbReference>
<proteinExistence type="predicted"/>
<dbReference type="PANTHER" id="PTHR13696:SF96">
    <property type="entry name" value="COBQ_COBB_MIND_PARA NUCLEOTIDE BINDING DOMAIN-CONTAINING PROTEIN"/>
    <property type="match status" value="1"/>
</dbReference>
<dbReference type="CDD" id="cd02042">
    <property type="entry name" value="ParAB_family"/>
    <property type="match status" value="1"/>
</dbReference>
<evidence type="ECO:0000313" key="3">
    <source>
        <dbReference type="Proteomes" id="UP000250358"/>
    </source>
</evidence>
<dbReference type="InterPro" id="IPR015223">
    <property type="entry name" value="MipZ"/>
</dbReference>
<feature type="region of interest" description="Disordered" evidence="1">
    <location>
        <begin position="206"/>
        <end position="231"/>
    </location>
</feature>
<protein>
    <submittedName>
        <fullName evidence="2">Septum formation inhibitor-activating ATPase</fullName>
    </submittedName>
</protein>
<organism evidence="2 3">
    <name type="scientific">Brevundimonas diminuta</name>
    <name type="common">Pseudomonas diminuta</name>
    <dbReference type="NCBI Taxonomy" id="293"/>
    <lineage>
        <taxon>Bacteria</taxon>
        <taxon>Pseudomonadati</taxon>
        <taxon>Pseudomonadota</taxon>
        <taxon>Alphaproteobacteria</taxon>
        <taxon>Caulobacterales</taxon>
        <taxon>Caulobacteraceae</taxon>
        <taxon>Brevundimonas</taxon>
    </lineage>
</organism>
<sequence length="231" mass="24750">MAQPQVIVIGNEKGGAGKSTLAIHIVTGLLHAGRKVAIIDLDLRQRSMERFFANRAAWTKANGHDLPQPMVPDMGDGKALHKADETEQLARFEAAYAEAKGVADVIVIDTPGGDTALSRAAHGRADQIVTPMNDSFVDFDLLGEVDPVTLDLVKPSIYSESVWEARKHRAITEGRQVTIDWIVVTNRLAVAEARNRRRLASRMASWPSGSVSASGRACATGSSIANSSPSA</sequence>
<dbReference type="EMBL" id="UAQM01000051">
    <property type="protein sequence ID" value="SPU46964.1"/>
    <property type="molecule type" value="Genomic_DNA"/>
</dbReference>
<dbReference type="InterPro" id="IPR050678">
    <property type="entry name" value="DNA_Partitioning_ATPase"/>
</dbReference>
<dbReference type="InterPro" id="IPR027417">
    <property type="entry name" value="P-loop_NTPase"/>
</dbReference>
<reference evidence="2 3" key="1">
    <citation type="submission" date="2018-06" db="EMBL/GenBank/DDBJ databases">
        <authorList>
            <consortium name="Pathogen Informatics"/>
            <person name="Doyle S."/>
        </authorList>
    </citation>
    <scope>NUCLEOTIDE SEQUENCE [LARGE SCALE GENOMIC DNA]</scope>
    <source>
        <strain evidence="2 3">NCTC11165</strain>
    </source>
</reference>
<accession>A0A2X1B7Y6</accession>
<dbReference type="Pfam" id="PF09140">
    <property type="entry name" value="MipZ"/>
    <property type="match status" value="1"/>
</dbReference>
<gene>
    <name evidence="2" type="ORF">NCTC11165_03316</name>
</gene>
<dbReference type="AlphaFoldDB" id="A0A2X1B7Y6"/>
<feature type="compositionally biased region" description="Polar residues" evidence="1">
    <location>
        <begin position="220"/>
        <end position="231"/>
    </location>
</feature>